<gene>
    <name evidence="1" type="ORF">QZM33_11135</name>
</gene>
<sequence>MPASTPIARNKTAAMTRVLDVVPRGYHRYISGTVPVAKAEALAQKFHARYGIGCTPAQRLTRKSKAVANAVLVMYWPEMADRVEWLLLATDGSGLDGEALRMIDASPRLTWLGYELVRHPARGRATWTWRRTKDEMAELHALVAFQASQRHYAALAETLGRISRQPGFHGVRAQSWSLLQEARRRGYPGELPQLFFVQKVCHGERLMLPASR</sequence>
<dbReference type="EMBL" id="JAUJRV010000006">
    <property type="protein sequence ID" value="MDN7795487.1"/>
    <property type="molecule type" value="Genomic_DNA"/>
</dbReference>
<accession>A0AAW7T022</accession>
<organism evidence="1 2">
    <name type="scientific">Burkholderia vietnamiensis</name>
    <dbReference type="NCBI Taxonomy" id="60552"/>
    <lineage>
        <taxon>Bacteria</taxon>
        <taxon>Pseudomonadati</taxon>
        <taxon>Pseudomonadota</taxon>
        <taxon>Betaproteobacteria</taxon>
        <taxon>Burkholderiales</taxon>
        <taxon>Burkholderiaceae</taxon>
        <taxon>Burkholderia</taxon>
        <taxon>Burkholderia cepacia complex</taxon>
    </lineage>
</organism>
<dbReference type="Proteomes" id="UP001171620">
    <property type="component" value="Unassembled WGS sequence"/>
</dbReference>
<reference evidence="1" key="1">
    <citation type="submission" date="2023-07" db="EMBL/GenBank/DDBJ databases">
        <title>A collection of bacterial strains from the Burkholderia cepacia Research Laboratory and Repository.</title>
        <authorList>
            <person name="Lipuma J."/>
            <person name="Spilker T."/>
            <person name="Caverly L."/>
        </authorList>
    </citation>
    <scope>NUCLEOTIDE SEQUENCE</scope>
    <source>
        <strain evidence="1">AU44268</strain>
    </source>
</reference>
<dbReference type="AlphaFoldDB" id="A0AAW7T022"/>
<comment type="caution">
    <text evidence="1">The sequence shown here is derived from an EMBL/GenBank/DDBJ whole genome shotgun (WGS) entry which is preliminary data.</text>
</comment>
<evidence type="ECO:0000313" key="1">
    <source>
        <dbReference type="EMBL" id="MDN7795487.1"/>
    </source>
</evidence>
<proteinExistence type="predicted"/>
<dbReference type="RefSeq" id="WP_301788447.1">
    <property type="nucleotide sequence ID" value="NZ_JAUJRV010000006.1"/>
</dbReference>
<protein>
    <submittedName>
        <fullName evidence="1">Uncharacterized protein</fullName>
    </submittedName>
</protein>
<name>A0AAW7T022_BURVI</name>
<evidence type="ECO:0000313" key="2">
    <source>
        <dbReference type="Proteomes" id="UP001171620"/>
    </source>
</evidence>